<dbReference type="AlphaFoldDB" id="A0A382QLY7"/>
<gene>
    <name evidence="1" type="ORF">METZ01_LOCUS339310</name>
</gene>
<protein>
    <submittedName>
        <fullName evidence="1">Uncharacterized protein</fullName>
    </submittedName>
</protein>
<reference evidence="1" key="1">
    <citation type="submission" date="2018-05" db="EMBL/GenBank/DDBJ databases">
        <authorList>
            <person name="Lanie J.A."/>
            <person name="Ng W.-L."/>
            <person name="Kazmierczak K.M."/>
            <person name="Andrzejewski T.M."/>
            <person name="Davidsen T.M."/>
            <person name="Wayne K.J."/>
            <person name="Tettelin H."/>
            <person name="Glass J.I."/>
            <person name="Rusch D."/>
            <person name="Podicherti R."/>
            <person name="Tsui H.-C.T."/>
            <person name="Winkler M.E."/>
        </authorList>
    </citation>
    <scope>NUCLEOTIDE SEQUENCE</scope>
</reference>
<name>A0A382QLY7_9ZZZZ</name>
<evidence type="ECO:0000313" key="1">
    <source>
        <dbReference type="EMBL" id="SVC86456.1"/>
    </source>
</evidence>
<accession>A0A382QLY7</accession>
<organism evidence="1">
    <name type="scientific">marine metagenome</name>
    <dbReference type="NCBI Taxonomy" id="408172"/>
    <lineage>
        <taxon>unclassified sequences</taxon>
        <taxon>metagenomes</taxon>
        <taxon>ecological metagenomes</taxon>
    </lineage>
</organism>
<sequence>MKYLLTLTSIFFGRKSQVNMDLKKQVFVTSKIQLKQSHISRICNGLTVFSLMEFSC</sequence>
<proteinExistence type="predicted"/>
<dbReference type="EMBL" id="UINC01115431">
    <property type="protein sequence ID" value="SVC86456.1"/>
    <property type="molecule type" value="Genomic_DNA"/>
</dbReference>